<name>A0AAD7SIL1_9TELE</name>
<dbReference type="AlphaFoldDB" id="A0AAD7SIL1"/>
<dbReference type="CDD" id="cd09274">
    <property type="entry name" value="RNase_HI_RT_Ty3"/>
    <property type="match status" value="1"/>
</dbReference>
<dbReference type="Gene3D" id="3.10.10.10">
    <property type="entry name" value="HIV Type 1 Reverse Transcriptase, subunit A, domain 1"/>
    <property type="match status" value="1"/>
</dbReference>
<dbReference type="InterPro" id="IPR043128">
    <property type="entry name" value="Rev_trsase/Diguanyl_cyclase"/>
</dbReference>
<feature type="compositionally biased region" description="Basic and acidic residues" evidence="7">
    <location>
        <begin position="123"/>
        <end position="132"/>
    </location>
</feature>
<feature type="region of interest" description="Disordered" evidence="7">
    <location>
        <begin position="56"/>
        <end position="78"/>
    </location>
</feature>
<dbReference type="PANTHER" id="PTHR37984">
    <property type="entry name" value="PROTEIN CBG26694"/>
    <property type="match status" value="1"/>
</dbReference>
<dbReference type="PANTHER" id="PTHR37984:SF5">
    <property type="entry name" value="PROTEIN NYNRIN-LIKE"/>
    <property type="match status" value="1"/>
</dbReference>
<dbReference type="Proteomes" id="UP001221898">
    <property type="component" value="Unassembled WGS sequence"/>
</dbReference>
<dbReference type="Gene3D" id="3.10.20.370">
    <property type="match status" value="1"/>
</dbReference>
<evidence type="ECO:0000256" key="3">
    <source>
        <dbReference type="ARBA" id="ARBA00022722"/>
    </source>
</evidence>
<dbReference type="InterPro" id="IPR041373">
    <property type="entry name" value="RT_RNaseH"/>
</dbReference>
<feature type="domain" description="Reverse transcriptase RNase H-like" evidence="8">
    <location>
        <begin position="318"/>
        <end position="419"/>
    </location>
</feature>
<gene>
    <name evidence="9" type="ORF">AAFF_G00354410</name>
</gene>
<evidence type="ECO:0000259" key="8">
    <source>
        <dbReference type="Pfam" id="PF17917"/>
    </source>
</evidence>
<dbReference type="Pfam" id="PF17917">
    <property type="entry name" value="RT_RNaseH"/>
    <property type="match status" value="1"/>
</dbReference>
<evidence type="ECO:0000256" key="6">
    <source>
        <dbReference type="ARBA" id="ARBA00022918"/>
    </source>
</evidence>
<evidence type="ECO:0000313" key="10">
    <source>
        <dbReference type="Proteomes" id="UP001221898"/>
    </source>
</evidence>
<keyword evidence="2" id="KW-0548">Nucleotidyltransferase</keyword>
<dbReference type="InterPro" id="IPR050951">
    <property type="entry name" value="Retrovirus_Pol_polyprotein"/>
</dbReference>
<evidence type="ECO:0000256" key="7">
    <source>
        <dbReference type="SAM" id="MobiDB-lite"/>
    </source>
</evidence>
<accession>A0AAD7SIL1</accession>
<feature type="region of interest" description="Disordered" evidence="7">
    <location>
        <begin position="96"/>
        <end position="132"/>
    </location>
</feature>
<keyword evidence="1" id="KW-0808">Transferase</keyword>
<evidence type="ECO:0000256" key="4">
    <source>
        <dbReference type="ARBA" id="ARBA00022759"/>
    </source>
</evidence>
<evidence type="ECO:0000256" key="5">
    <source>
        <dbReference type="ARBA" id="ARBA00022801"/>
    </source>
</evidence>
<proteinExistence type="predicted"/>
<feature type="compositionally biased region" description="Basic residues" evidence="7">
    <location>
        <begin position="109"/>
        <end position="122"/>
    </location>
</feature>
<sequence length="537" mass="60460">MTSIKRSSPGAIPEPQTLSLPLLPRRNATLVSGSGIELREVEEAIRELEERLGVQRRRKTGATKAQRYAKRGPPSDQMESAWFGLCARQIQRGSAVGAARQPASARLTATRRRRKSTGHAHPRSSDDSAHRRYDRLGAEEKVKEIVAVGVIEPSSSPWAAPAVLVWKKNGEWCFFVNYRHLNDCTWTSFEHALTNLHNVLTAIRQAGLRLNPRKCQLLRRKTAFLGHVVSERGVATDPAKVTAMQDWPIPANVGELRSFLGLADYYRRFVQCFASIASPLHCLTDKYQPVVWTEECAEAFAQLRTALTEASVLAYPDVHRLFIVDTDASNVGVGAVLSQEDSDGERAVAYYSGALSRAERNYCMTRRELLAVVKALRHFRPYIQGSHFRLRTDHTSLTWLLNFKHPEGQVARWLEELQECNFQIEHRAGQHHTNADILSRRPCAKLSCGHCHRQQEKSQVEPEVAAVHTISEAGWLPVSPEQLQEGQEADGTLRKVRGWLEAGRPPQWAEDSAEGLKLKAYYGQWKSLELRDGLVYQ</sequence>
<dbReference type="InterPro" id="IPR043502">
    <property type="entry name" value="DNA/RNA_pol_sf"/>
</dbReference>
<comment type="caution">
    <text evidence="9">The sequence shown here is derived from an EMBL/GenBank/DDBJ whole genome shotgun (WGS) entry which is preliminary data.</text>
</comment>
<dbReference type="GO" id="GO:0003824">
    <property type="term" value="F:catalytic activity"/>
    <property type="evidence" value="ECO:0007669"/>
    <property type="project" value="UniProtKB-KW"/>
</dbReference>
<evidence type="ECO:0000313" key="9">
    <source>
        <dbReference type="EMBL" id="KAJ8403224.1"/>
    </source>
</evidence>
<dbReference type="EMBL" id="JAINUG010000059">
    <property type="protein sequence ID" value="KAJ8403224.1"/>
    <property type="molecule type" value="Genomic_DNA"/>
</dbReference>
<evidence type="ECO:0000256" key="1">
    <source>
        <dbReference type="ARBA" id="ARBA00022679"/>
    </source>
</evidence>
<evidence type="ECO:0000256" key="2">
    <source>
        <dbReference type="ARBA" id="ARBA00022695"/>
    </source>
</evidence>
<keyword evidence="6" id="KW-0695">RNA-directed DNA polymerase</keyword>
<keyword evidence="4" id="KW-0255">Endonuclease</keyword>
<protein>
    <recommendedName>
        <fullName evidence="8">Reverse transcriptase RNase H-like domain-containing protein</fullName>
    </recommendedName>
</protein>
<reference evidence="9" key="1">
    <citation type="journal article" date="2023" name="Science">
        <title>Genome structures resolve the early diversification of teleost fishes.</title>
        <authorList>
            <person name="Parey E."/>
            <person name="Louis A."/>
            <person name="Montfort J."/>
            <person name="Bouchez O."/>
            <person name="Roques C."/>
            <person name="Iampietro C."/>
            <person name="Lluch J."/>
            <person name="Castinel A."/>
            <person name="Donnadieu C."/>
            <person name="Desvignes T."/>
            <person name="Floi Bucao C."/>
            <person name="Jouanno E."/>
            <person name="Wen M."/>
            <person name="Mejri S."/>
            <person name="Dirks R."/>
            <person name="Jansen H."/>
            <person name="Henkel C."/>
            <person name="Chen W.J."/>
            <person name="Zahm M."/>
            <person name="Cabau C."/>
            <person name="Klopp C."/>
            <person name="Thompson A.W."/>
            <person name="Robinson-Rechavi M."/>
            <person name="Braasch I."/>
            <person name="Lecointre G."/>
            <person name="Bobe J."/>
            <person name="Postlethwait J.H."/>
            <person name="Berthelot C."/>
            <person name="Roest Crollius H."/>
            <person name="Guiguen Y."/>
        </authorList>
    </citation>
    <scope>NUCLEOTIDE SEQUENCE</scope>
    <source>
        <strain evidence="9">NC1722</strain>
    </source>
</reference>
<dbReference type="Gene3D" id="3.30.70.270">
    <property type="match status" value="2"/>
</dbReference>
<dbReference type="FunFam" id="3.30.70.270:FF:000020">
    <property type="entry name" value="Transposon Tf2-6 polyprotein-like Protein"/>
    <property type="match status" value="1"/>
</dbReference>
<keyword evidence="10" id="KW-1185">Reference proteome</keyword>
<dbReference type="FunFam" id="3.10.20.370:FF:000001">
    <property type="entry name" value="Retrovirus-related Pol polyprotein from transposon 17.6-like protein"/>
    <property type="match status" value="1"/>
</dbReference>
<organism evidence="9 10">
    <name type="scientific">Aldrovandia affinis</name>
    <dbReference type="NCBI Taxonomy" id="143900"/>
    <lineage>
        <taxon>Eukaryota</taxon>
        <taxon>Metazoa</taxon>
        <taxon>Chordata</taxon>
        <taxon>Craniata</taxon>
        <taxon>Vertebrata</taxon>
        <taxon>Euteleostomi</taxon>
        <taxon>Actinopterygii</taxon>
        <taxon>Neopterygii</taxon>
        <taxon>Teleostei</taxon>
        <taxon>Notacanthiformes</taxon>
        <taxon>Halosauridae</taxon>
        <taxon>Aldrovandia</taxon>
    </lineage>
</organism>
<dbReference type="SUPFAM" id="SSF56672">
    <property type="entry name" value="DNA/RNA polymerases"/>
    <property type="match status" value="1"/>
</dbReference>
<keyword evidence="5" id="KW-0378">Hydrolase</keyword>
<keyword evidence="3" id="KW-0540">Nuclease</keyword>